<dbReference type="Gene3D" id="2.40.100.20">
    <property type="match status" value="1"/>
</dbReference>
<evidence type="ECO:0000313" key="2">
    <source>
        <dbReference type="EMBL" id="PSH54911.1"/>
    </source>
</evidence>
<organism evidence="2 3">
    <name type="scientific">Phyllobacterium endophyticum</name>
    <dbReference type="NCBI Taxonomy" id="1149773"/>
    <lineage>
        <taxon>Bacteria</taxon>
        <taxon>Pseudomonadati</taxon>
        <taxon>Pseudomonadota</taxon>
        <taxon>Alphaproteobacteria</taxon>
        <taxon>Hyphomicrobiales</taxon>
        <taxon>Phyllobacteriaceae</taxon>
        <taxon>Phyllobacterium</taxon>
    </lineage>
</organism>
<evidence type="ECO:0000313" key="3">
    <source>
        <dbReference type="Proteomes" id="UP000241158"/>
    </source>
</evidence>
<reference evidence="3" key="1">
    <citation type="submission" date="2017-11" db="EMBL/GenBank/DDBJ databases">
        <authorList>
            <person name="Kuznetsova I."/>
            <person name="Sazanova A."/>
            <person name="Chirak E."/>
            <person name="Safronova V."/>
            <person name="Willems A."/>
        </authorList>
    </citation>
    <scope>NUCLEOTIDE SEQUENCE [LARGE SCALE GENOMIC DNA]</scope>
    <source>
        <strain evidence="3">PEPV15</strain>
    </source>
</reference>
<dbReference type="RefSeq" id="WP_106719429.1">
    <property type="nucleotide sequence ID" value="NZ_JACHXT010000001.1"/>
</dbReference>
<feature type="domain" description="Cyclophilin-like" evidence="1">
    <location>
        <begin position="29"/>
        <end position="133"/>
    </location>
</feature>
<proteinExistence type="predicted"/>
<dbReference type="Proteomes" id="UP000241158">
    <property type="component" value="Unassembled WGS sequence"/>
</dbReference>
<dbReference type="AlphaFoldDB" id="A0A2P7AL19"/>
<accession>A0A2P7AL19</accession>
<dbReference type="OrthoDB" id="7579774at2"/>
<dbReference type="Pfam" id="PF18050">
    <property type="entry name" value="Cyclophil_like2"/>
    <property type="match status" value="1"/>
</dbReference>
<sequence length="135" mass="14746">MLKSLLSTAVIAFGMIGPTMAQERIRLSSNWGEVTADLAGNEAAKSLAQMLPRTIEMSDHLRQEKTGKLPAALPEQTRQRDFSIGTLGLWSSDHFVIYYRSGRVPLPGIIVLGKVPGNVAVFDRPGSVAVRIERD</sequence>
<gene>
    <name evidence="2" type="ORF">CU100_25445</name>
</gene>
<dbReference type="InterPro" id="IPR041183">
    <property type="entry name" value="Cyclophilin-like"/>
</dbReference>
<protein>
    <recommendedName>
        <fullName evidence="1">Cyclophilin-like domain-containing protein</fullName>
    </recommendedName>
</protein>
<name>A0A2P7AL19_9HYPH</name>
<dbReference type="SUPFAM" id="SSF50891">
    <property type="entry name" value="Cyclophilin-like"/>
    <property type="match status" value="1"/>
</dbReference>
<dbReference type="EMBL" id="PGGN01000007">
    <property type="protein sequence ID" value="PSH54911.1"/>
    <property type="molecule type" value="Genomic_DNA"/>
</dbReference>
<evidence type="ECO:0000259" key="1">
    <source>
        <dbReference type="Pfam" id="PF18050"/>
    </source>
</evidence>
<dbReference type="InterPro" id="IPR029000">
    <property type="entry name" value="Cyclophilin-like_dom_sf"/>
</dbReference>
<comment type="caution">
    <text evidence="2">The sequence shown here is derived from an EMBL/GenBank/DDBJ whole genome shotgun (WGS) entry which is preliminary data.</text>
</comment>
<keyword evidence="3" id="KW-1185">Reference proteome</keyword>